<evidence type="ECO:0000259" key="1">
    <source>
        <dbReference type="Pfam" id="PF07607"/>
    </source>
</evidence>
<reference evidence="2 3" key="1">
    <citation type="submission" date="2019-02" db="EMBL/GenBank/DDBJ databases">
        <title>Deep-cultivation of Planctomycetes and their phenomic and genomic characterization uncovers novel biology.</title>
        <authorList>
            <person name="Wiegand S."/>
            <person name="Jogler M."/>
            <person name="Boedeker C."/>
            <person name="Pinto D."/>
            <person name="Vollmers J."/>
            <person name="Rivas-Marin E."/>
            <person name="Kohn T."/>
            <person name="Peeters S.H."/>
            <person name="Heuer A."/>
            <person name="Rast P."/>
            <person name="Oberbeckmann S."/>
            <person name="Bunk B."/>
            <person name="Jeske O."/>
            <person name="Meyerdierks A."/>
            <person name="Storesund J.E."/>
            <person name="Kallscheuer N."/>
            <person name="Luecker S."/>
            <person name="Lage O.M."/>
            <person name="Pohl T."/>
            <person name="Merkel B.J."/>
            <person name="Hornburger P."/>
            <person name="Mueller R.-W."/>
            <person name="Bruemmer F."/>
            <person name="Labrenz M."/>
            <person name="Spormann A.M."/>
            <person name="Op Den Camp H."/>
            <person name="Overmann J."/>
            <person name="Amann R."/>
            <person name="Jetten M.S.M."/>
            <person name="Mascher T."/>
            <person name="Medema M.H."/>
            <person name="Devos D.P."/>
            <person name="Kaster A.-K."/>
            <person name="Ovreas L."/>
            <person name="Rohde M."/>
            <person name="Galperin M.Y."/>
            <person name="Jogler C."/>
        </authorList>
    </citation>
    <scope>NUCLEOTIDE SEQUENCE [LARGE SCALE GENOMIC DNA]</scope>
    <source>
        <strain evidence="2 3">Pan14r</strain>
    </source>
</reference>
<dbReference type="Pfam" id="PF07607">
    <property type="entry name" value="DUF1570"/>
    <property type="match status" value="1"/>
</dbReference>
<dbReference type="OrthoDB" id="291356at2"/>
<accession>A0A5C5Y822</accession>
<evidence type="ECO:0000313" key="2">
    <source>
        <dbReference type="EMBL" id="TWT69492.1"/>
    </source>
</evidence>
<protein>
    <recommendedName>
        <fullName evidence="1">DUF1570 domain-containing protein</fullName>
    </recommendedName>
</protein>
<dbReference type="RefSeq" id="WP_146438901.1">
    <property type="nucleotide sequence ID" value="NZ_SJPL01000001.1"/>
</dbReference>
<proteinExistence type="predicted"/>
<name>A0A5C5Y822_9PLAN</name>
<gene>
    <name evidence="2" type="ORF">Pan14r_17800</name>
</gene>
<comment type="caution">
    <text evidence="2">The sequence shown here is derived from an EMBL/GenBank/DDBJ whole genome shotgun (WGS) entry which is preliminary data.</text>
</comment>
<sequence>MIPQTTIQRTTATRCLVVGILVGLLAAPTSGVETLVIKGEGKDASTQTIRGEILVEARDGGVMLQSDDGQIYIQQPESIVEREGNDLELQPIDAAEMAGRLMDEFPQGFRVFRTTHYVIAHRTSEGYVRRVGGLFEQLYRGFYTYWENQGLDLDPPRFPLVALVFPDRASFLKYAEADIGEMARNLIGYYHLQSNRMVTFNVPNLERNIATIIHEATHQLAYNSGLQTRFADNPMWVSEGLATFFEAPDFRNPRGWRTIGRVNEVNLARWRRYLPLRPEESLTTLLADDKRFRGGGSSESAYAESWALTYFLLKTRREQYAKFMQRLSEGKPLVARSPQERLALIEEVFETTIRELDEDLVSYLRRVR</sequence>
<evidence type="ECO:0000313" key="3">
    <source>
        <dbReference type="Proteomes" id="UP000317238"/>
    </source>
</evidence>
<dbReference type="EMBL" id="SJPL01000001">
    <property type="protein sequence ID" value="TWT69492.1"/>
    <property type="molecule type" value="Genomic_DNA"/>
</dbReference>
<dbReference type="Proteomes" id="UP000317238">
    <property type="component" value="Unassembled WGS sequence"/>
</dbReference>
<organism evidence="2 3">
    <name type="scientific">Crateriforma conspicua</name>
    <dbReference type="NCBI Taxonomy" id="2527996"/>
    <lineage>
        <taxon>Bacteria</taxon>
        <taxon>Pseudomonadati</taxon>
        <taxon>Planctomycetota</taxon>
        <taxon>Planctomycetia</taxon>
        <taxon>Planctomycetales</taxon>
        <taxon>Planctomycetaceae</taxon>
        <taxon>Crateriforma</taxon>
    </lineage>
</organism>
<feature type="domain" description="DUF1570" evidence="1">
    <location>
        <begin position="208"/>
        <end position="333"/>
    </location>
</feature>
<dbReference type="AlphaFoldDB" id="A0A5C5Y822"/>
<dbReference type="InterPro" id="IPR011464">
    <property type="entry name" value="DUF1570"/>
</dbReference>
<keyword evidence="3" id="KW-1185">Reference proteome</keyword>